<sequence>MHRSDYEEEKGKRKIHGKLSSVIYKTRLQLTVTRKLFFPALPTVTNKNDACYITSITKTCKEICLAPDVCALYFGKVESDYAISTYLHKNTTNWFFLCIPKFPYQTTSQIANFLISSDFL</sequence>
<dbReference type="AlphaFoldDB" id="A0A6M2EAZ9"/>
<name>A0A6M2EAZ9_9ROSI</name>
<evidence type="ECO:0000313" key="1">
    <source>
        <dbReference type="EMBL" id="NUU82212.1"/>
    </source>
</evidence>
<proteinExistence type="predicted"/>
<reference evidence="1" key="1">
    <citation type="submission" date="2020-03" db="EMBL/GenBank/DDBJ databases">
        <authorList>
            <person name="Zhang R."/>
        </authorList>
    </citation>
    <scope>NUCLEOTIDE SEQUENCE</scope>
</reference>
<protein>
    <submittedName>
        <fullName evidence="1">Uncharacterized protein</fullName>
    </submittedName>
</protein>
<accession>A0A6M2EAZ9</accession>
<dbReference type="EMBL" id="GILB01001879">
    <property type="protein sequence ID" value="NUU82212.1"/>
    <property type="molecule type" value="Transcribed_RNA"/>
</dbReference>
<organism evidence="1">
    <name type="scientific">Populus davidiana</name>
    <dbReference type="NCBI Taxonomy" id="266767"/>
    <lineage>
        <taxon>Eukaryota</taxon>
        <taxon>Viridiplantae</taxon>
        <taxon>Streptophyta</taxon>
        <taxon>Embryophyta</taxon>
        <taxon>Tracheophyta</taxon>
        <taxon>Spermatophyta</taxon>
        <taxon>Magnoliopsida</taxon>
        <taxon>eudicotyledons</taxon>
        <taxon>Gunneridae</taxon>
        <taxon>Pentapetalae</taxon>
        <taxon>rosids</taxon>
        <taxon>fabids</taxon>
        <taxon>Malpighiales</taxon>
        <taxon>Salicaceae</taxon>
        <taxon>Saliceae</taxon>
        <taxon>Populus</taxon>
    </lineage>
</organism>